<sequence length="68" mass="7549">MSPGRESERQGTCKQLQAKVHVVSVEFGIWTSHTKSSWGGGWSNCEKTSSCATRYRIVGRSACKVLWS</sequence>
<gene>
    <name evidence="1" type="ORF">L497_2867</name>
</gene>
<comment type="caution">
    <text evidence="1">The sequence shown here is derived from an EMBL/GenBank/DDBJ whole genome shotgun (WGS) entry which is preliminary data.</text>
</comment>
<dbReference type="EMBL" id="JFZZ01000022">
    <property type="protein sequence ID" value="KAK97828.1"/>
    <property type="molecule type" value="Genomic_DNA"/>
</dbReference>
<dbReference type="PATRIC" id="fig|1331206.3.peg.596"/>
<accession>A0A158M827</accession>
<name>A0A158M827_9BORD</name>
<organism evidence="1 2">
    <name type="scientific">Bordetella holmesii CDC-H585-BH</name>
    <dbReference type="NCBI Taxonomy" id="1331206"/>
    <lineage>
        <taxon>Bacteria</taxon>
        <taxon>Pseudomonadati</taxon>
        <taxon>Pseudomonadota</taxon>
        <taxon>Betaproteobacteria</taxon>
        <taxon>Burkholderiales</taxon>
        <taxon>Alcaligenaceae</taxon>
        <taxon>Bordetella</taxon>
    </lineage>
</organism>
<dbReference type="AlphaFoldDB" id="A0A158M827"/>
<dbReference type="Proteomes" id="UP000026682">
    <property type="component" value="Unassembled WGS sequence"/>
</dbReference>
<proteinExistence type="predicted"/>
<evidence type="ECO:0000313" key="2">
    <source>
        <dbReference type="Proteomes" id="UP000026682"/>
    </source>
</evidence>
<protein>
    <submittedName>
        <fullName evidence="1">Uncharacterized protein</fullName>
    </submittedName>
</protein>
<reference evidence="1 2" key="1">
    <citation type="submission" date="2014-03" db="EMBL/GenBank/DDBJ databases">
        <title>Genome sequence of Bordetella holmseii.</title>
        <authorList>
            <person name="Harvill E."/>
            <person name="Goodfield L.L."/>
            <person name="Ivanov Y."/>
            <person name="Meyer J.A."/>
            <person name="Newth C."/>
            <person name="Cassiday P."/>
            <person name="Tondella M.L."/>
            <person name="Liao P."/>
            <person name="Zimmerman J."/>
            <person name="Meert K."/>
            <person name="Wessel D."/>
            <person name="Berger J."/>
            <person name="Dean J.M."/>
            <person name="Holubkov R."/>
            <person name="Burr J."/>
            <person name="Liu T."/>
            <person name="Brinkac L.M."/>
            <person name="Sanka R."/>
            <person name="Kim M."/>
            <person name="Losada L."/>
        </authorList>
    </citation>
    <scope>NUCLEOTIDE SEQUENCE [LARGE SCALE GENOMIC DNA]</scope>
    <source>
        <strain evidence="1 2">CDC-H585-BH</strain>
    </source>
</reference>
<evidence type="ECO:0000313" key="1">
    <source>
        <dbReference type="EMBL" id="KAK97828.1"/>
    </source>
</evidence>